<dbReference type="PANTHER" id="PTHR46383:SF1">
    <property type="entry name" value="ASPARTATE AMINOTRANSFERASE"/>
    <property type="match status" value="1"/>
</dbReference>
<gene>
    <name evidence="6" type="ORF">CWATWH0401_1401</name>
</gene>
<keyword evidence="4 6" id="KW-0808">Transferase</keyword>
<dbReference type="InterPro" id="IPR015424">
    <property type="entry name" value="PyrdxlP-dep_Trfase"/>
</dbReference>
<accession>T2JBF1</accession>
<dbReference type="GO" id="GO:0006520">
    <property type="term" value="P:amino acid metabolic process"/>
    <property type="evidence" value="ECO:0007669"/>
    <property type="project" value="InterPro"/>
</dbReference>
<protein>
    <submittedName>
        <fullName evidence="6">Aspartate aminotransferase</fullName>
        <ecNumber evidence="6">2.6.1.1</ecNumber>
    </submittedName>
</protein>
<evidence type="ECO:0000256" key="1">
    <source>
        <dbReference type="ARBA" id="ARBA00001933"/>
    </source>
</evidence>
<dbReference type="Proteomes" id="UP000018198">
    <property type="component" value="Unassembled WGS sequence"/>
</dbReference>
<evidence type="ECO:0000256" key="3">
    <source>
        <dbReference type="ARBA" id="ARBA00022576"/>
    </source>
</evidence>
<dbReference type="EC" id="2.6.1.1" evidence="6"/>
<comment type="caution">
    <text evidence="6">The sequence shown here is derived from an EMBL/GenBank/DDBJ whole genome shotgun (WGS) entry which is preliminary data.</text>
</comment>
<dbReference type="InterPro" id="IPR015422">
    <property type="entry name" value="PyrdxlP-dep_Trfase_small"/>
</dbReference>
<organism evidence="6 7">
    <name type="scientific">Crocosphaera watsonii WH 0401</name>
    <dbReference type="NCBI Taxonomy" id="555881"/>
    <lineage>
        <taxon>Bacteria</taxon>
        <taxon>Bacillati</taxon>
        <taxon>Cyanobacteriota</taxon>
        <taxon>Cyanophyceae</taxon>
        <taxon>Oscillatoriophycideae</taxon>
        <taxon>Chroococcales</taxon>
        <taxon>Aphanothecaceae</taxon>
        <taxon>Crocosphaera</taxon>
    </lineage>
</organism>
<reference evidence="6 7" key="1">
    <citation type="submission" date="2013-01" db="EMBL/GenBank/DDBJ databases">
        <authorList>
            <person name="Bench S."/>
        </authorList>
    </citation>
    <scope>NUCLEOTIDE SEQUENCE [LARGE SCALE GENOMIC DNA]</scope>
    <source>
        <strain evidence="6 7">WH 0401</strain>
    </source>
</reference>
<dbReference type="AlphaFoldDB" id="T2JBF1"/>
<evidence type="ECO:0000313" key="6">
    <source>
        <dbReference type="EMBL" id="CCQ62339.1"/>
    </source>
</evidence>
<dbReference type="Gene3D" id="3.90.1150.10">
    <property type="entry name" value="Aspartate Aminotransferase, domain 1"/>
    <property type="match status" value="1"/>
</dbReference>
<comment type="similarity">
    <text evidence="2">Belongs to the class-I pyridoxal-phosphate-dependent aminotransferase family.</text>
</comment>
<name>T2JBF1_CROWT</name>
<dbReference type="PANTHER" id="PTHR46383">
    <property type="entry name" value="ASPARTATE AMINOTRANSFERASE"/>
    <property type="match status" value="1"/>
</dbReference>
<evidence type="ECO:0000256" key="4">
    <source>
        <dbReference type="ARBA" id="ARBA00022679"/>
    </source>
</evidence>
<dbReference type="EMBL" id="CAQM01000486">
    <property type="protein sequence ID" value="CCQ62339.1"/>
    <property type="molecule type" value="Genomic_DNA"/>
</dbReference>
<evidence type="ECO:0000256" key="5">
    <source>
        <dbReference type="ARBA" id="ARBA00022898"/>
    </source>
</evidence>
<proteinExistence type="inferred from homology"/>
<dbReference type="GO" id="GO:0004069">
    <property type="term" value="F:L-aspartate:2-oxoglutarate aminotransferase activity"/>
    <property type="evidence" value="ECO:0007669"/>
    <property type="project" value="UniProtKB-EC"/>
</dbReference>
<dbReference type="SUPFAM" id="SSF53383">
    <property type="entry name" value="PLP-dependent transferases"/>
    <property type="match status" value="1"/>
</dbReference>
<keyword evidence="5" id="KW-0663">Pyridoxal phosphate</keyword>
<comment type="cofactor">
    <cofactor evidence="1">
        <name>pyridoxal 5'-phosphate</name>
        <dbReference type="ChEBI" id="CHEBI:597326"/>
    </cofactor>
</comment>
<dbReference type="InterPro" id="IPR050596">
    <property type="entry name" value="AspAT/PAT-like"/>
</dbReference>
<evidence type="ECO:0000256" key="2">
    <source>
        <dbReference type="ARBA" id="ARBA00007441"/>
    </source>
</evidence>
<reference evidence="6 7" key="2">
    <citation type="submission" date="2013-09" db="EMBL/GenBank/DDBJ databases">
        <title>Whole genome comparison of six Crocosphaera watsonii strains with differing phenotypes.</title>
        <authorList>
            <person name="Bench S.R."/>
            <person name="Heller P."/>
            <person name="Frank I."/>
            <person name="Arciniega M."/>
            <person name="Shilova I.N."/>
            <person name="Zehr J.P."/>
        </authorList>
    </citation>
    <scope>NUCLEOTIDE SEQUENCE [LARGE SCALE GENOMIC DNA]</scope>
    <source>
        <strain evidence="6 7">WH 0401</strain>
    </source>
</reference>
<evidence type="ECO:0000313" key="7">
    <source>
        <dbReference type="Proteomes" id="UP000018198"/>
    </source>
</evidence>
<sequence length="51" mass="5722">MLEKQQVAAIPGKAFGADHCIRLSYATDLASIEKGMDRIERFVQETKVNQL</sequence>
<keyword evidence="3 6" id="KW-0032">Aminotransferase</keyword>